<evidence type="ECO:0000313" key="3">
    <source>
        <dbReference type="Proteomes" id="UP000789941"/>
    </source>
</evidence>
<comment type="caution">
    <text evidence="2">The sequence shown here is derived from an EMBL/GenBank/DDBJ whole genome shotgun (WGS) entry which is preliminary data.</text>
</comment>
<evidence type="ECO:0008006" key="4">
    <source>
        <dbReference type="Google" id="ProtNLM"/>
    </source>
</evidence>
<evidence type="ECO:0000313" key="2">
    <source>
        <dbReference type="EMBL" id="VVC04320.1"/>
    </source>
</evidence>
<keyword evidence="1" id="KW-0175">Coiled coil</keyword>
<feature type="coiled-coil region" evidence="1">
    <location>
        <begin position="80"/>
        <end position="138"/>
    </location>
</feature>
<dbReference type="Proteomes" id="UP000789941">
    <property type="component" value="Unassembled WGS sequence"/>
</dbReference>
<organism evidence="2 3">
    <name type="scientific">Candidatus Bilamarchaeum dharawalense</name>
    <dbReference type="NCBI Taxonomy" id="2885759"/>
    <lineage>
        <taxon>Archaea</taxon>
        <taxon>Candidatus Micrarchaeota</taxon>
        <taxon>Candidatus Micrarchaeia</taxon>
        <taxon>Candidatus Anstonellales</taxon>
        <taxon>Candidatus Bilamarchaeaceae</taxon>
        <taxon>Candidatus Bilamarchaeum</taxon>
    </lineage>
</organism>
<accession>A0A5E4LQU1</accession>
<name>A0A5E4LQU1_9ARCH</name>
<sequence>MDEETLKAKVDELEKKKSELIERIKQLNRRIRYKNYEQKALQPFLEQTKDVQVAPLRKQKRALEFKISTAAYTPKMEREILKHLKKVDEQLEKVKEVERARRKIKYVEQDISEGEAEIGKIETELKVIRDELKKYYDEMKTMRISQRKQAAAQARAEEDMVALGDLAFIEKE</sequence>
<evidence type="ECO:0000256" key="1">
    <source>
        <dbReference type="SAM" id="Coils"/>
    </source>
</evidence>
<protein>
    <recommendedName>
        <fullName evidence="4">Chromosome partition protein Smc</fullName>
    </recommendedName>
</protein>
<gene>
    <name evidence="2" type="ORF">LFW2832_00879</name>
</gene>
<reference evidence="2 3" key="1">
    <citation type="submission" date="2019-08" db="EMBL/GenBank/DDBJ databases">
        <authorList>
            <person name="Vazquez-Campos X."/>
        </authorList>
    </citation>
    <scope>NUCLEOTIDE SEQUENCE [LARGE SCALE GENOMIC DNA]</scope>
    <source>
        <strain evidence="2">LFW-283_2</strain>
    </source>
</reference>
<dbReference type="EMBL" id="CABMJJ010000009">
    <property type="protein sequence ID" value="VVC04320.1"/>
    <property type="molecule type" value="Genomic_DNA"/>
</dbReference>
<proteinExistence type="predicted"/>
<feature type="coiled-coil region" evidence="1">
    <location>
        <begin position="3"/>
        <end position="30"/>
    </location>
</feature>
<dbReference type="AlphaFoldDB" id="A0A5E4LQU1"/>